<dbReference type="EMBL" id="JARPUR010000001">
    <property type="protein sequence ID" value="KAK4885595.1"/>
    <property type="molecule type" value="Genomic_DNA"/>
</dbReference>
<evidence type="ECO:0000256" key="16">
    <source>
        <dbReference type="ARBA" id="ARBA00080849"/>
    </source>
</evidence>
<comment type="catalytic activity">
    <reaction evidence="8">
        <text>a uridine in tRNA = a pseudouridine in tRNA</text>
        <dbReference type="Rhea" id="RHEA:54572"/>
        <dbReference type="Rhea" id="RHEA-COMP:13339"/>
        <dbReference type="Rhea" id="RHEA-COMP:13934"/>
        <dbReference type="ChEBI" id="CHEBI:65314"/>
        <dbReference type="ChEBI" id="CHEBI:65315"/>
    </reaction>
</comment>
<dbReference type="Gene3D" id="3.30.70.660">
    <property type="entry name" value="Pseudouridine synthase I, catalytic domain, C-terminal subdomain"/>
    <property type="match status" value="1"/>
</dbReference>
<evidence type="ECO:0000256" key="18">
    <source>
        <dbReference type="PIRSR" id="PIRSR641708-1"/>
    </source>
</evidence>
<evidence type="ECO:0000256" key="8">
    <source>
        <dbReference type="ARBA" id="ARBA00036943"/>
    </source>
</evidence>
<evidence type="ECO:0000256" key="5">
    <source>
        <dbReference type="ARBA" id="ARBA00022694"/>
    </source>
</evidence>
<comment type="subunit">
    <text evidence="11">Monomer. Forms a complex with RARG and the SRA1 RNA in the nucleus.</text>
</comment>
<keyword evidence="6" id="KW-0413">Isomerase</keyword>
<dbReference type="Gene3D" id="3.30.70.580">
    <property type="entry name" value="Pseudouridine synthase I, catalytic domain, N-terminal subdomain"/>
    <property type="match status" value="1"/>
</dbReference>
<gene>
    <name evidence="22" type="ORF">RN001_001866</name>
</gene>
<dbReference type="Pfam" id="PF01416">
    <property type="entry name" value="PseudoU_synth_1"/>
    <property type="match status" value="1"/>
</dbReference>
<sequence>MSTDAQLVIKKPKYDGRTKKRKWEERRSDKGTGLYPEKKTSTEPYVRIKKRKYAMLLGYSGVDYYGMQRNPSTRTIEEDLFQALLKSELITQEAFDQIQTIQYQRAARTDKGVSAARQVVSIKLPEEVDISKVNELLPDQINVFAIKRVTKGFNSKSQCDARTYTYMLPTVTFAKSDDTTVTQESFRLSDNALKEINQVLSNFLGTKNFHNFTSKKKHNDPSAKRYIFSFKCEPPFIRKGVEFVILKVKGQSFMLHQIRKMVGLVIAVIKGYIPFDMMVKAWTPEKINIPRAPGLGLVLDFVHYDNYNYRYGTDGIHDVLEWNEVEDSVNDFKEKFIYPTIIDTEIKDQVMLSWLSERLSTHNFDGSGNDGKCSDDEHSSEEESDKGTTEGSKELSVTDLIHTHTDTPKT</sequence>
<evidence type="ECO:0000256" key="9">
    <source>
        <dbReference type="ARBA" id="ARBA00052184"/>
    </source>
</evidence>
<dbReference type="EC" id="5.4.99.12" evidence="12"/>
<organism evidence="22 23">
    <name type="scientific">Aquatica leii</name>
    <dbReference type="NCBI Taxonomy" id="1421715"/>
    <lineage>
        <taxon>Eukaryota</taxon>
        <taxon>Metazoa</taxon>
        <taxon>Ecdysozoa</taxon>
        <taxon>Arthropoda</taxon>
        <taxon>Hexapoda</taxon>
        <taxon>Insecta</taxon>
        <taxon>Pterygota</taxon>
        <taxon>Neoptera</taxon>
        <taxon>Endopterygota</taxon>
        <taxon>Coleoptera</taxon>
        <taxon>Polyphaga</taxon>
        <taxon>Elateriformia</taxon>
        <taxon>Elateroidea</taxon>
        <taxon>Lampyridae</taxon>
        <taxon>Luciolinae</taxon>
        <taxon>Aquatica</taxon>
    </lineage>
</organism>
<evidence type="ECO:0000256" key="1">
    <source>
        <dbReference type="ARBA" id="ARBA00001166"/>
    </source>
</evidence>
<dbReference type="GO" id="GO:0006397">
    <property type="term" value="P:mRNA processing"/>
    <property type="evidence" value="ECO:0007669"/>
    <property type="project" value="UniProtKB-KW"/>
</dbReference>
<dbReference type="GO" id="GO:0160147">
    <property type="term" value="F:tRNA pseudouridine(38-40) synthase activity"/>
    <property type="evidence" value="ECO:0007669"/>
    <property type="project" value="UniProtKB-EC"/>
</dbReference>
<feature type="region of interest" description="Disordered" evidence="20">
    <location>
        <begin position="1"/>
        <end position="38"/>
    </location>
</feature>
<evidence type="ECO:0000313" key="22">
    <source>
        <dbReference type="EMBL" id="KAK4885595.1"/>
    </source>
</evidence>
<dbReference type="PANTHER" id="PTHR11142:SF4">
    <property type="entry name" value="PSEUDOURIDYLATE SYNTHASE 1 HOMOLOG"/>
    <property type="match status" value="1"/>
</dbReference>
<accession>A0AAN7PCH6</accession>
<dbReference type="GO" id="GO:0031119">
    <property type="term" value="P:tRNA pseudouridine synthesis"/>
    <property type="evidence" value="ECO:0007669"/>
    <property type="project" value="InterPro"/>
</dbReference>
<evidence type="ECO:0000256" key="10">
    <source>
        <dbReference type="ARBA" id="ARBA00053709"/>
    </source>
</evidence>
<dbReference type="InterPro" id="IPR041708">
    <property type="entry name" value="PUS1/PUS2-like"/>
</dbReference>
<evidence type="ECO:0000256" key="7">
    <source>
        <dbReference type="ARBA" id="ARBA00023242"/>
    </source>
</evidence>
<evidence type="ECO:0000256" key="11">
    <source>
        <dbReference type="ARBA" id="ARBA00064589"/>
    </source>
</evidence>
<evidence type="ECO:0000256" key="13">
    <source>
        <dbReference type="ARBA" id="ARBA00068582"/>
    </source>
</evidence>
<keyword evidence="5" id="KW-0819">tRNA processing</keyword>
<proteinExistence type="inferred from homology"/>
<evidence type="ECO:0000256" key="20">
    <source>
        <dbReference type="SAM" id="MobiDB-lite"/>
    </source>
</evidence>
<dbReference type="Proteomes" id="UP001353858">
    <property type="component" value="Unassembled WGS sequence"/>
</dbReference>
<evidence type="ECO:0000256" key="15">
    <source>
        <dbReference type="ARBA" id="ARBA00079087"/>
    </source>
</evidence>
<comment type="catalytic activity">
    <reaction evidence="1">
        <text>a uridine in mRNA = a pseudouridine in mRNA</text>
        <dbReference type="Rhea" id="RHEA:56644"/>
        <dbReference type="Rhea" id="RHEA-COMP:14658"/>
        <dbReference type="Rhea" id="RHEA-COMP:14659"/>
        <dbReference type="ChEBI" id="CHEBI:65314"/>
        <dbReference type="ChEBI" id="CHEBI:65315"/>
    </reaction>
</comment>
<evidence type="ECO:0000256" key="12">
    <source>
        <dbReference type="ARBA" id="ARBA00066509"/>
    </source>
</evidence>
<comment type="caution">
    <text evidence="22">The sequence shown here is derived from an EMBL/GenBank/DDBJ whole genome shotgun (WGS) entry which is preliminary data.</text>
</comment>
<dbReference type="FunFam" id="3.30.70.660:FF:000002">
    <property type="entry name" value="tRNA pseudouridine synthase"/>
    <property type="match status" value="1"/>
</dbReference>
<dbReference type="AlphaFoldDB" id="A0AAN7PCH6"/>
<evidence type="ECO:0000256" key="19">
    <source>
        <dbReference type="PIRSR" id="PIRSR641708-2"/>
    </source>
</evidence>
<feature type="active site" description="Nucleophile" evidence="18">
    <location>
        <position position="110"/>
    </location>
</feature>
<dbReference type="InterPro" id="IPR020103">
    <property type="entry name" value="PsdUridine_synth_cat_dom_sf"/>
</dbReference>
<name>A0AAN7PCH6_9COLE</name>
<dbReference type="FunFam" id="3.30.70.580:FF:000002">
    <property type="entry name" value="tRNA pseudouridine synthase"/>
    <property type="match status" value="1"/>
</dbReference>
<reference evidence="23" key="1">
    <citation type="submission" date="2023-01" db="EMBL/GenBank/DDBJ databases">
        <title>Key to firefly adult light organ development and bioluminescence: homeobox transcription factors regulate luciferase expression and transportation to peroxisome.</title>
        <authorList>
            <person name="Fu X."/>
        </authorList>
    </citation>
    <scope>NUCLEOTIDE SEQUENCE [LARGE SCALE GENOMIC DNA]</scope>
</reference>
<comment type="function">
    <text evidence="10">Pseudouridylate synthase that catalyzes pseudouridylation of tRNAs and mRNAs. Acts on positions 27/28 in the anticodon stem and also positions 34 and 36 in the anticodon of an intron containing tRNA. Also catalyzes pseudouridylation of mRNAs: mediates pseudouridylation of mRNAs with the consensus sequence 5'-UGUAG-3'. Acts as a regulator of pre-mRNA splicing by mediating pseudouridylation of pre-mRNAs at locations associated with alternatively spliced regions. Pseudouridylation of pre-mRNAs near splice sites directly regulates mRNA splicing and mRNA 3'-end processing. Involved in regulation of nuclear receptor activity through pseudouridylation of SRA1 mRNA.</text>
</comment>
<dbReference type="SUPFAM" id="SSF55120">
    <property type="entry name" value="Pseudouridine synthase"/>
    <property type="match status" value="1"/>
</dbReference>
<dbReference type="InterPro" id="IPR020095">
    <property type="entry name" value="PsdUridine_synth_TruA_C"/>
</dbReference>
<feature type="domain" description="Pseudouridine synthase I TruA alpha/beta" evidence="21">
    <location>
        <begin position="202"/>
        <end position="305"/>
    </location>
</feature>
<dbReference type="InterPro" id="IPR001406">
    <property type="entry name" value="PsdUridine_synth_TruA"/>
</dbReference>
<evidence type="ECO:0000259" key="21">
    <source>
        <dbReference type="Pfam" id="PF01416"/>
    </source>
</evidence>
<dbReference type="NCBIfam" id="TIGR00071">
    <property type="entry name" value="hisT_truA"/>
    <property type="match status" value="1"/>
</dbReference>
<evidence type="ECO:0000256" key="2">
    <source>
        <dbReference type="ARBA" id="ARBA00004123"/>
    </source>
</evidence>
<dbReference type="PANTHER" id="PTHR11142">
    <property type="entry name" value="PSEUDOURIDYLATE SYNTHASE"/>
    <property type="match status" value="1"/>
</dbReference>
<feature type="binding site" evidence="19">
    <location>
        <position position="164"/>
    </location>
    <ligand>
        <name>substrate</name>
    </ligand>
</feature>
<feature type="region of interest" description="Disordered" evidence="20">
    <location>
        <begin position="365"/>
        <end position="410"/>
    </location>
</feature>
<dbReference type="InterPro" id="IPR020097">
    <property type="entry name" value="PsdUridine_synth_TruA_a/b_dom"/>
</dbReference>
<comment type="catalytic activity">
    <reaction evidence="9">
        <text>uridine(38/39/40) in tRNA = pseudouridine(38/39/40) in tRNA</text>
        <dbReference type="Rhea" id="RHEA:22376"/>
        <dbReference type="Rhea" id="RHEA-COMP:10085"/>
        <dbReference type="Rhea" id="RHEA-COMP:10087"/>
        <dbReference type="ChEBI" id="CHEBI:65314"/>
        <dbReference type="ChEBI" id="CHEBI:65315"/>
        <dbReference type="EC" id="5.4.99.12"/>
    </reaction>
</comment>
<evidence type="ECO:0000256" key="3">
    <source>
        <dbReference type="ARBA" id="ARBA00009375"/>
    </source>
</evidence>
<keyword evidence="7" id="KW-0539">Nucleus</keyword>
<dbReference type="InterPro" id="IPR020094">
    <property type="entry name" value="TruA/RsuA/RluB/E/F_N"/>
</dbReference>
<evidence type="ECO:0000256" key="14">
    <source>
        <dbReference type="ARBA" id="ARBA00075153"/>
    </source>
</evidence>
<dbReference type="GO" id="GO:0005634">
    <property type="term" value="C:nucleus"/>
    <property type="evidence" value="ECO:0007669"/>
    <property type="project" value="UniProtKB-SubCell"/>
</dbReference>
<evidence type="ECO:0000256" key="6">
    <source>
        <dbReference type="ARBA" id="ARBA00023235"/>
    </source>
</evidence>
<evidence type="ECO:0000256" key="4">
    <source>
        <dbReference type="ARBA" id="ARBA00022664"/>
    </source>
</evidence>
<feature type="compositionally biased region" description="Basic and acidic residues" evidence="20">
    <location>
        <begin position="401"/>
        <end position="410"/>
    </location>
</feature>
<dbReference type="GO" id="GO:1990481">
    <property type="term" value="P:mRNA pseudouridine synthesis"/>
    <property type="evidence" value="ECO:0007669"/>
    <property type="project" value="TreeGrafter"/>
</dbReference>
<evidence type="ECO:0000256" key="17">
    <source>
        <dbReference type="ARBA" id="ARBA00081344"/>
    </source>
</evidence>
<feature type="compositionally biased region" description="Basic and acidic residues" evidence="20">
    <location>
        <begin position="12"/>
        <end position="38"/>
    </location>
</feature>
<dbReference type="CDD" id="cd02568">
    <property type="entry name" value="PseudoU_synth_PUS1_PUS2"/>
    <property type="match status" value="1"/>
</dbReference>
<keyword evidence="23" id="KW-1185">Reference proteome</keyword>
<comment type="similarity">
    <text evidence="3">Belongs to the tRNA pseudouridine synthase TruA family.</text>
</comment>
<dbReference type="GO" id="GO:0003723">
    <property type="term" value="F:RNA binding"/>
    <property type="evidence" value="ECO:0007669"/>
    <property type="project" value="InterPro"/>
</dbReference>
<evidence type="ECO:0000313" key="23">
    <source>
        <dbReference type="Proteomes" id="UP001353858"/>
    </source>
</evidence>
<keyword evidence="4" id="KW-0507">mRNA processing</keyword>
<comment type="subcellular location">
    <subcellularLocation>
        <location evidence="2">Nucleus</location>
    </subcellularLocation>
</comment>
<protein>
    <recommendedName>
        <fullName evidence="13">Pseudouridylate synthase 1 homolog</fullName>
        <ecNumber evidence="12">5.4.99.12</ecNumber>
    </recommendedName>
    <alternativeName>
        <fullName evidence="14">tRNA pseudouridine synthase 1</fullName>
    </alternativeName>
    <alternativeName>
        <fullName evidence="17">tRNA pseudouridine(38-40) synthase</fullName>
    </alternativeName>
    <alternativeName>
        <fullName evidence="15">tRNA pseudouridylate synthase I</fullName>
    </alternativeName>
    <alternativeName>
        <fullName evidence="16">tRNA-uridine isomerase I</fullName>
    </alternativeName>
</protein>